<evidence type="ECO:0000256" key="1">
    <source>
        <dbReference type="SAM" id="MobiDB-lite"/>
    </source>
</evidence>
<dbReference type="RefSeq" id="WP_311688700.1">
    <property type="nucleotide sequence ID" value="NZ_JAVRHL010000001.1"/>
</dbReference>
<keyword evidence="3" id="KW-1185">Reference proteome</keyword>
<proteinExistence type="predicted"/>
<evidence type="ECO:0000313" key="2">
    <source>
        <dbReference type="EMBL" id="MDT0681203.1"/>
    </source>
</evidence>
<name>A0ABU3DBX1_9RHOB</name>
<reference evidence="2 3" key="1">
    <citation type="submission" date="2023-09" db="EMBL/GenBank/DDBJ databases">
        <authorList>
            <person name="Rey-Velasco X."/>
        </authorList>
    </citation>
    <scope>NUCLEOTIDE SEQUENCE [LARGE SCALE GENOMIC DNA]</scope>
    <source>
        <strain evidence="2 3">F158</strain>
    </source>
</reference>
<evidence type="ECO:0000313" key="3">
    <source>
        <dbReference type="Proteomes" id="UP001265259"/>
    </source>
</evidence>
<dbReference type="Proteomes" id="UP001265259">
    <property type="component" value="Unassembled WGS sequence"/>
</dbReference>
<accession>A0ABU3DBX1</accession>
<organism evidence="2 3">
    <name type="scientific">Tropicimonas omnivorans</name>
    <dbReference type="NCBI Taxonomy" id="3075590"/>
    <lineage>
        <taxon>Bacteria</taxon>
        <taxon>Pseudomonadati</taxon>
        <taxon>Pseudomonadota</taxon>
        <taxon>Alphaproteobacteria</taxon>
        <taxon>Rhodobacterales</taxon>
        <taxon>Roseobacteraceae</taxon>
        <taxon>Tropicimonas</taxon>
    </lineage>
</organism>
<feature type="region of interest" description="Disordered" evidence="1">
    <location>
        <begin position="96"/>
        <end position="118"/>
    </location>
</feature>
<gene>
    <name evidence="2" type="ORF">RM543_00790</name>
</gene>
<comment type="caution">
    <text evidence="2">The sequence shown here is derived from an EMBL/GenBank/DDBJ whole genome shotgun (WGS) entry which is preliminary data.</text>
</comment>
<protein>
    <submittedName>
        <fullName evidence="2">Uncharacterized protein</fullName>
    </submittedName>
</protein>
<sequence>MSGPGDVEPVIEDGVRYEAVHWGKERGFAQNGGIVAARDEGSGEELWTAVIYEIEYGPKSPQKYDRFITRMDLVEGGEALRIMDESGAVHRLDLSTREVETLSAPPQSSPKPNPRKPT</sequence>
<dbReference type="EMBL" id="JAVRHL010000001">
    <property type="protein sequence ID" value="MDT0681203.1"/>
    <property type="molecule type" value="Genomic_DNA"/>
</dbReference>